<dbReference type="SUPFAM" id="SSF53850">
    <property type="entry name" value="Periplasmic binding protein-like II"/>
    <property type="match status" value="1"/>
</dbReference>
<dbReference type="PANTHER" id="PTHR30537:SF35">
    <property type="entry name" value="TRANSCRIPTIONAL REGULATORY PROTEIN"/>
    <property type="match status" value="1"/>
</dbReference>
<dbReference type="FunFam" id="1.10.10.10:FF:000001">
    <property type="entry name" value="LysR family transcriptional regulator"/>
    <property type="match status" value="1"/>
</dbReference>
<proteinExistence type="inferred from homology"/>
<dbReference type="GO" id="GO:0003700">
    <property type="term" value="F:DNA-binding transcription factor activity"/>
    <property type="evidence" value="ECO:0007669"/>
    <property type="project" value="InterPro"/>
</dbReference>
<dbReference type="Pfam" id="PF03466">
    <property type="entry name" value="LysR_substrate"/>
    <property type="match status" value="1"/>
</dbReference>
<evidence type="ECO:0000313" key="7">
    <source>
        <dbReference type="Proteomes" id="UP000002171"/>
    </source>
</evidence>
<dbReference type="PANTHER" id="PTHR30537">
    <property type="entry name" value="HTH-TYPE TRANSCRIPTIONAL REGULATOR"/>
    <property type="match status" value="1"/>
</dbReference>
<keyword evidence="4" id="KW-0804">Transcription</keyword>
<keyword evidence="3" id="KW-0238">DNA-binding</keyword>
<dbReference type="Proteomes" id="UP000002171">
    <property type="component" value="Unassembled WGS sequence"/>
</dbReference>
<protein>
    <submittedName>
        <fullName evidence="6">Transcriptional regulator</fullName>
    </submittedName>
</protein>
<dbReference type="GO" id="GO:0006351">
    <property type="term" value="P:DNA-templated transcription"/>
    <property type="evidence" value="ECO:0007669"/>
    <property type="project" value="TreeGrafter"/>
</dbReference>
<dbReference type="EMBL" id="AAOW01000006">
    <property type="protein sequence ID" value="EAR61784.1"/>
    <property type="molecule type" value="Genomic_DNA"/>
</dbReference>
<keyword evidence="7" id="KW-1185">Reference proteome</keyword>
<dbReference type="PROSITE" id="PS50931">
    <property type="entry name" value="HTH_LYSR"/>
    <property type="match status" value="1"/>
</dbReference>
<name>A0A7U8C5R8_NEPCE</name>
<gene>
    <name evidence="6" type="ORF">MED92_04277</name>
</gene>
<dbReference type="CDD" id="cd08422">
    <property type="entry name" value="PBP2_CrgA_like"/>
    <property type="match status" value="1"/>
</dbReference>
<dbReference type="InterPro" id="IPR000847">
    <property type="entry name" value="LysR_HTH_N"/>
</dbReference>
<dbReference type="SUPFAM" id="SSF46785">
    <property type="entry name" value="Winged helix' DNA-binding domain"/>
    <property type="match status" value="1"/>
</dbReference>
<evidence type="ECO:0000313" key="6">
    <source>
        <dbReference type="EMBL" id="EAR61784.1"/>
    </source>
</evidence>
<evidence type="ECO:0000256" key="3">
    <source>
        <dbReference type="ARBA" id="ARBA00023125"/>
    </source>
</evidence>
<sequence length="300" mass="33466">MVLIQMDRLLALKSFVEVACTSSFTQAAENLKVSRLQVSRHVKEVESWLGQRLLHRTTRKVTLTEAGSEALVYCERILDEAAAMESLAQIRQNTLAGSIRIATPIGLSQNLLIEAVQGFITEHPNIKIEILASDSFAQLVDERIDIALRYTAQPADNLIARELMTIDSVICASPAYLEKNSAPKAPEDLSQHQCLVHLNYDDWEFDDGEENRSIKVNGQISANELGTLVNAACAGQGLIRIPCDLANPLISDGKLVRVLSNYNLPENSLWAVYMSRSYQLPAVRQFIDYLLTQWQDIRAI</sequence>
<reference evidence="6 7" key="1">
    <citation type="submission" date="2006-02" db="EMBL/GenBank/DDBJ databases">
        <authorList>
            <person name="Pinhassi J."/>
            <person name="Pedros-Alio C."/>
            <person name="Ferriera S."/>
            <person name="Johnson J."/>
            <person name="Kravitz S."/>
            <person name="Halpern A."/>
            <person name="Remington K."/>
            <person name="Beeson K."/>
            <person name="Tran B."/>
            <person name="Rogers Y.-H."/>
            <person name="Friedman R."/>
            <person name="Venter J.C."/>
        </authorList>
    </citation>
    <scope>NUCLEOTIDE SEQUENCE [LARGE SCALE GENOMIC DNA]</scope>
    <source>
        <strain evidence="6 7">MED92</strain>
    </source>
</reference>
<evidence type="ECO:0000259" key="5">
    <source>
        <dbReference type="PROSITE" id="PS50931"/>
    </source>
</evidence>
<dbReference type="InterPro" id="IPR036390">
    <property type="entry name" value="WH_DNA-bd_sf"/>
</dbReference>
<comment type="similarity">
    <text evidence="1">Belongs to the LysR transcriptional regulatory family.</text>
</comment>
<dbReference type="Gene3D" id="3.40.190.290">
    <property type="match status" value="1"/>
</dbReference>
<keyword evidence="2" id="KW-0805">Transcription regulation</keyword>
<organism evidence="6 7">
    <name type="scientific">Neptuniibacter caesariensis</name>
    <dbReference type="NCBI Taxonomy" id="207954"/>
    <lineage>
        <taxon>Bacteria</taxon>
        <taxon>Pseudomonadati</taxon>
        <taxon>Pseudomonadota</taxon>
        <taxon>Gammaproteobacteria</taxon>
        <taxon>Oceanospirillales</taxon>
        <taxon>Oceanospirillaceae</taxon>
        <taxon>Neptuniibacter</taxon>
    </lineage>
</organism>
<dbReference type="AlphaFoldDB" id="A0A7U8C5R8"/>
<dbReference type="Gene3D" id="1.10.10.10">
    <property type="entry name" value="Winged helix-like DNA-binding domain superfamily/Winged helix DNA-binding domain"/>
    <property type="match status" value="1"/>
</dbReference>
<dbReference type="InterPro" id="IPR036388">
    <property type="entry name" value="WH-like_DNA-bd_sf"/>
</dbReference>
<dbReference type="InterPro" id="IPR058163">
    <property type="entry name" value="LysR-type_TF_proteobact-type"/>
</dbReference>
<feature type="domain" description="HTH lysR-type" evidence="5">
    <location>
        <begin position="12"/>
        <end position="64"/>
    </location>
</feature>
<dbReference type="GO" id="GO:0043565">
    <property type="term" value="F:sequence-specific DNA binding"/>
    <property type="evidence" value="ECO:0007669"/>
    <property type="project" value="TreeGrafter"/>
</dbReference>
<evidence type="ECO:0000256" key="4">
    <source>
        <dbReference type="ARBA" id="ARBA00023163"/>
    </source>
</evidence>
<comment type="caution">
    <text evidence="6">The sequence shown here is derived from an EMBL/GenBank/DDBJ whole genome shotgun (WGS) entry which is preliminary data.</text>
</comment>
<evidence type="ECO:0000256" key="2">
    <source>
        <dbReference type="ARBA" id="ARBA00023015"/>
    </source>
</evidence>
<evidence type="ECO:0000256" key="1">
    <source>
        <dbReference type="ARBA" id="ARBA00009437"/>
    </source>
</evidence>
<dbReference type="InterPro" id="IPR005119">
    <property type="entry name" value="LysR_subst-bd"/>
</dbReference>
<accession>A0A7U8C5R8</accession>
<dbReference type="Pfam" id="PF00126">
    <property type="entry name" value="HTH_1"/>
    <property type="match status" value="1"/>
</dbReference>